<dbReference type="AlphaFoldDB" id="A0A371D0U5"/>
<accession>A0A371D0U5</accession>
<evidence type="ECO:0000313" key="2">
    <source>
        <dbReference type="Proteomes" id="UP000256964"/>
    </source>
</evidence>
<dbReference type="Proteomes" id="UP000256964">
    <property type="component" value="Unassembled WGS sequence"/>
</dbReference>
<dbReference type="OrthoDB" id="37659at2759"/>
<gene>
    <name evidence="1" type="ORF">OH76DRAFT_900298</name>
</gene>
<protein>
    <submittedName>
        <fullName evidence="1">Uncharacterized protein</fullName>
    </submittedName>
</protein>
<reference evidence="1 2" key="1">
    <citation type="journal article" date="2018" name="Biotechnol. Biofuels">
        <title>Integrative visual omics of the white-rot fungus Polyporus brumalis exposes the biotechnological potential of its oxidative enzymes for delignifying raw plant biomass.</title>
        <authorList>
            <person name="Miyauchi S."/>
            <person name="Rancon A."/>
            <person name="Drula E."/>
            <person name="Hage H."/>
            <person name="Chaduli D."/>
            <person name="Favel A."/>
            <person name="Grisel S."/>
            <person name="Henrissat B."/>
            <person name="Herpoel-Gimbert I."/>
            <person name="Ruiz-Duenas F.J."/>
            <person name="Chevret D."/>
            <person name="Hainaut M."/>
            <person name="Lin J."/>
            <person name="Wang M."/>
            <person name="Pangilinan J."/>
            <person name="Lipzen A."/>
            <person name="Lesage-Meessen L."/>
            <person name="Navarro D."/>
            <person name="Riley R."/>
            <person name="Grigoriev I.V."/>
            <person name="Zhou S."/>
            <person name="Raouche S."/>
            <person name="Rosso M.N."/>
        </authorList>
    </citation>
    <scope>NUCLEOTIDE SEQUENCE [LARGE SCALE GENOMIC DNA]</scope>
    <source>
        <strain evidence="1 2">BRFM 1820</strain>
    </source>
</reference>
<keyword evidence="2" id="KW-1185">Reference proteome</keyword>
<name>A0A371D0U5_9APHY</name>
<dbReference type="EMBL" id="KZ857430">
    <property type="protein sequence ID" value="RDX46142.1"/>
    <property type="molecule type" value="Genomic_DNA"/>
</dbReference>
<evidence type="ECO:0000313" key="1">
    <source>
        <dbReference type="EMBL" id="RDX46142.1"/>
    </source>
</evidence>
<sequence>MNQVMPEQGRQGLIGTPHQPDDILRTLAPDYDTTTHVYLLVYTSEYDDARWWHWSLAWQVGGGRGQPKAWRHIHVQVHRVLMSAGPGRPPVEEPRYVHWGGLTKAESALTDSARKISLGKMTLAARLRIEQLAMGVPVMRMCPGGREEWNCQDWLKELAARMVAERLLGRRTWEGAMVDAYKPLAGRRRW</sequence>
<organism evidence="1 2">
    <name type="scientific">Lentinus brumalis</name>
    <dbReference type="NCBI Taxonomy" id="2498619"/>
    <lineage>
        <taxon>Eukaryota</taxon>
        <taxon>Fungi</taxon>
        <taxon>Dikarya</taxon>
        <taxon>Basidiomycota</taxon>
        <taxon>Agaricomycotina</taxon>
        <taxon>Agaricomycetes</taxon>
        <taxon>Polyporales</taxon>
        <taxon>Polyporaceae</taxon>
        <taxon>Lentinus</taxon>
    </lineage>
</organism>
<proteinExistence type="predicted"/>